<dbReference type="CDD" id="cd11615">
    <property type="entry name" value="SAF_NeuB_like"/>
    <property type="match status" value="1"/>
</dbReference>
<gene>
    <name evidence="3" type="ORF">METZ01_LOCUS339767</name>
</gene>
<proteinExistence type="predicted"/>
<reference evidence="3" key="1">
    <citation type="submission" date="2018-05" db="EMBL/GenBank/DDBJ databases">
        <authorList>
            <person name="Lanie J.A."/>
            <person name="Ng W.-L."/>
            <person name="Kazmierczak K.M."/>
            <person name="Andrzejewski T.M."/>
            <person name="Davidsen T.M."/>
            <person name="Wayne K.J."/>
            <person name="Tettelin H."/>
            <person name="Glass J.I."/>
            <person name="Rusch D."/>
            <person name="Podicherti R."/>
            <person name="Tsui H.-C.T."/>
            <person name="Winkler M.E."/>
        </authorList>
    </citation>
    <scope>NUCLEOTIDE SEQUENCE</scope>
</reference>
<protein>
    <recommendedName>
        <fullName evidence="2">AFP-like domain-containing protein</fullName>
    </recommendedName>
</protein>
<dbReference type="InterPro" id="IPR013974">
    <property type="entry name" value="SAF"/>
</dbReference>
<sequence>EAVRRSLTAVSDLPAGALLSKDQFVWVRPGTGIPPGQEGSVLGKKLTRSIRAGEQVSPKDVDNATEKRPANGSL</sequence>
<name>A0A382QN24_9ZZZZ</name>
<feature type="compositionally biased region" description="Basic and acidic residues" evidence="1">
    <location>
        <begin position="57"/>
        <end position="74"/>
    </location>
</feature>
<evidence type="ECO:0000313" key="3">
    <source>
        <dbReference type="EMBL" id="SVC86913.1"/>
    </source>
</evidence>
<dbReference type="Pfam" id="PF08666">
    <property type="entry name" value="SAF"/>
    <property type="match status" value="1"/>
</dbReference>
<dbReference type="InterPro" id="IPR036732">
    <property type="entry name" value="AFP_Neu5c_C_sf"/>
</dbReference>
<dbReference type="Gene3D" id="3.90.1210.10">
    <property type="entry name" value="Antifreeze-like/N-acetylneuraminic acid synthase C-terminal domain"/>
    <property type="match status" value="1"/>
</dbReference>
<dbReference type="SMART" id="SM00858">
    <property type="entry name" value="SAF"/>
    <property type="match status" value="1"/>
</dbReference>
<accession>A0A382QN24</accession>
<feature type="domain" description="AFP-like" evidence="2">
    <location>
        <begin position="6"/>
        <end position="64"/>
    </location>
</feature>
<evidence type="ECO:0000259" key="2">
    <source>
        <dbReference type="PROSITE" id="PS50844"/>
    </source>
</evidence>
<feature type="non-terminal residue" evidence="3">
    <location>
        <position position="1"/>
    </location>
</feature>
<dbReference type="AlphaFoldDB" id="A0A382QN24"/>
<feature type="region of interest" description="Disordered" evidence="1">
    <location>
        <begin position="30"/>
        <end position="74"/>
    </location>
</feature>
<dbReference type="InterPro" id="IPR006190">
    <property type="entry name" value="SAF_AFP_Neu5Ac"/>
</dbReference>
<dbReference type="InterPro" id="IPR057736">
    <property type="entry name" value="SAF_PseI/NeuA/NeuB"/>
</dbReference>
<dbReference type="EMBL" id="UINC01115693">
    <property type="protein sequence ID" value="SVC86913.1"/>
    <property type="molecule type" value="Genomic_DNA"/>
</dbReference>
<organism evidence="3">
    <name type="scientific">marine metagenome</name>
    <dbReference type="NCBI Taxonomy" id="408172"/>
    <lineage>
        <taxon>unclassified sequences</taxon>
        <taxon>metagenomes</taxon>
        <taxon>ecological metagenomes</taxon>
    </lineage>
</organism>
<dbReference type="SUPFAM" id="SSF51269">
    <property type="entry name" value="AFP III-like domain"/>
    <property type="match status" value="1"/>
</dbReference>
<dbReference type="PROSITE" id="PS50844">
    <property type="entry name" value="AFP_LIKE"/>
    <property type="match status" value="1"/>
</dbReference>
<evidence type="ECO:0000256" key="1">
    <source>
        <dbReference type="SAM" id="MobiDB-lite"/>
    </source>
</evidence>